<feature type="domain" description="C2H2-type" evidence="2">
    <location>
        <begin position="430"/>
        <end position="454"/>
    </location>
</feature>
<dbReference type="Proteomes" id="UP001166286">
    <property type="component" value="Unassembled WGS sequence"/>
</dbReference>
<feature type="compositionally biased region" description="Low complexity" evidence="1">
    <location>
        <begin position="521"/>
        <end position="531"/>
    </location>
</feature>
<evidence type="ECO:0000256" key="1">
    <source>
        <dbReference type="SAM" id="MobiDB-lite"/>
    </source>
</evidence>
<organism evidence="3 4">
    <name type="scientific">Cladonia borealis</name>
    <dbReference type="NCBI Taxonomy" id="184061"/>
    <lineage>
        <taxon>Eukaryota</taxon>
        <taxon>Fungi</taxon>
        <taxon>Dikarya</taxon>
        <taxon>Ascomycota</taxon>
        <taxon>Pezizomycotina</taxon>
        <taxon>Lecanoromycetes</taxon>
        <taxon>OSLEUM clade</taxon>
        <taxon>Lecanoromycetidae</taxon>
        <taxon>Lecanorales</taxon>
        <taxon>Lecanorineae</taxon>
        <taxon>Cladoniaceae</taxon>
        <taxon>Cladonia</taxon>
    </lineage>
</organism>
<feature type="domain" description="C2H2-type" evidence="2">
    <location>
        <begin position="479"/>
        <end position="501"/>
    </location>
</feature>
<dbReference type="PANTHER" id="PTHR35391:SF5">
    <property type="entry name" value="DUF6590 DOMAIN-CONTAINING PROTEIN"/>
    <property type="match status" value="1"/>
</dbReference>
<dbReference type="EMBL" id="JAFEKC020000015">
    <property type="protein sequence ID" value="KAK0510778.1"/>
    <property type="molecule type" value="Genomic_DNA"/>
</dbReference>
<keyword evidence="4" id="KW-1185">Reference proteome</keyword>
<sequence length="808" mass="92388">MAGRRIEENLSSLGQDARKRFQRTIRTLDMSSVEVKAQLEAAAVQSEYQRFLLWATNLGLFQENHSSLEYRLQDNEVIKSFTVSLLISLNDALKEIRSTAKAESRLNNPSETSKPPQHDAELVDNATGFSGDGASSSESCPIATGVLSDVDESMLALHFEDVIEAIDQLFSLASQIRSPNSRKLRTDVDLYREIDTDVKSTYIRIREAAELQGIEQIFLQTRRYSPEPGDENQDAQLGHEDSFLIRRLQKTNHIRRQQFEYWKRSKQKQVKATSKAEQHADFLVEGNTPKLRAQAERPVQTALSVTQTSQQMSSLPSSVPIVPRDLVLKDNKSTYSGASRGLTVHGPSGEILSWPKPPHPKGYHKDFECPYCFFICPSKYLSEVAWRDHFKHDLRPYICTYDGCVEPTVLYDSWEDWVRHEQWAHRQRIWRCPDHPQHEYSSRSAYENHVEMQHADSRLLLLSSELLTAQESVSRALDRPCPFCHRDYEDTLEMQQHVASHLEAVALLSVPNLDEDKKSAKGNSNSANSNHAESKAGDFDSTEQLFFPENEGPDGLRYSSEAEKRVFRTKLGIMDQSFKNASSESMIARSRYCEDLVRDWLDGVHAGPKTFTNVLTDDVIDTYKQLAQVLRVISLKEDPDEQLLHLSRAIVRFLPDVLKSNPNYRERGSRVEFVRELLRVLGLCYGCMERHMRPLRQAPSNGFVIFVNRDDNRSIRRTRLNLGNSHEESSDIILRLVDNVIRLLENIEGPLINVNGATEALRDLLASHGWTYRAQDSSEDYIALKLSDEEVTELVDDFKHSYQELVFL</sequence>
<dbReference type="PANTHER" id="PTHR35391">
    <property type="entry name" value="C2H2-TYPE DOMAIN-CONTAINING PROTEIN-RELATED"/>
    <property type="match status" value="1"/>
</dbReference>
<comment type="caution">
    <text evidence="3">The sequence shown here is derived from an EMBL/GenBank/DDBJ whole genome shotgun (WGS) entry which is preliminary data.</text>
</comment>
<gene>
    <name evidence="3" type="ORF">JMJ35_007210</name>
</gene>
<evidence type="ECO:0000313" key="4">
    <source>
        <dbReference type="Proteomes" id="UP001166286"/>
    </source>
</evidence>
<dbReference type="AlphaFoldDB" id="A0AA39V074"/>
<feature type="region of interest" description="Disordered" evidence="1">
    <location>
        <begin position="516"/>
        <end position="541"/>
    </location>
</feature>
<protein>
    <recommendedName>
        <fullName evidence="2">C2H2-type domain-containing protein</fullName>
    </recommendedName>
</protein>
<feature type="domain" description="C2H2-type" evidence="2">
    <location>
        <begin position="397"/>
        <end position="425"/>
    </location>
</feature>
<dbReference type="InterPro" id="IPR013087">
    <property type="entry name" value="Znf_C2H2_type"/>
</dbReference>
<feature type="region of interest" description="Disordered" evidence="1">
    <location>
        <begin position="100"/>
        <end position="138"/>
    </location>
</feature>
<reference evidence="3" key="1">
    <citation type="submission" date="2023-03" db="EMBL/GenBank/DDBJ databases">
        <title>Complete genome of Cladonia borealis.</title>
        <authorList>
            <person name="Park H."/>
        </authorList>
    </citation>
    <scope>NUCLEOTIDE SEQUENCE</scope>
    <source>
        <strain evidence="3">ANT050790</strain>
    </source>
</reference>
<proteinExistence type="predicted"/>
<evidence type="ECO:0000313" key="3">
    <source>
        <dbReference type="EMBL" id="KAK0510778.1"/>
    </source>
</evidence>
<evidence type="ECO:0000259" key="2">
    <source>
        <dbReference type="SMART" id="SM00355"/>
    </source>
</evidence>
<name>A0AA39V074_9LECA</name>
<accession>A0AA39V074</accession>
<feature type="compositionally biased region" description="Polar residues" evidence="1">
    <location>
        <begin position="105"/>
        <end position="115"/>
    </location>
</feature>
<dbReference type="SMART" id="SM00355">
    <property type="entry name" value="ZnF_C2H2"/>
    <property type="match status" value="3"/>
</dbReference>